<dbReference type="InterPro" id="IPR024478">
    <property type="entry name" value="HlyB_4HB_MCP"/>
</dbReference>
<gene>
    <name evidence="11" type="primary">pctB_3</name>
    <name evidence="11" type="ORF">KS4_21130</name>
</gene>
<dbReference type="KEGG" id="pcor:KS4_21130"/>
<dbReference type="InterPro" id="IPR000727">
    <property type="entry name" value="T_SNARE_dom"/>
</dbReference>
<evidence type="ECO:0000256" key="3">
    <source>
        <dbReference type="ARBA" id="ARBA00023224"/>
    </source>
</evidence>
<evidence type="ECO:0000313" key="11">
    <source>
        <dbReference type="EMBL" id="QDU34051.1"/>
    </source>
</evidence>
<evidence type="ECO:0000256" key="5">
    <source>
        <dbReference type="PROSITE-ProRule" id="PRU00284"/>
    </source>
</evidence>
<keyword evidence="7" id="KW-0472">Membrane</keyword>
<dbReference type="GO" id="GO:0004888">
    <property type="term" value="F:transmembrane signaling receptor activity"/>
    <property type="evidence" value="ECO:0007669"/>
    <property type="project" value="InterPro"/>
</dbReference>
<evidence type="ECO:0000256" key="6">
    <source>
        <dbReference type="SAM" id="MobiDB-lite"/>
    </source>
</evidence>
<evidence type="ECO:0000313" key="12">
    <source>
        <dbReference type="Proteomes" id="UP000317369"/>
    </source>
</evidence>
<keyword evidence="2" id="KW-0997">Cell inner membrane</keyword>
<dbReference type="SMART" id="SM00283">
    <property type="entry name" value="MA"/>
    <property type="match status" value="1"/>
</dbReference>
<dbReference type="SMART" id="SM00304">
    <property type="entry name" value="HAMP"/>
    <property type="match status" value="1"/>
</dbReference>
<dbReference type="Gene3D" id="1.20.120.30">
    <property type="entry name" value="Aspartate receptor, ligand-binding domain"/>
    <property type="match status" value="1"/>
</dbReference>
<feature type="domain" description="T-SNARE coiled-coil homology" evidence="9">
    <location>
        <begin position="379"/>
        <end position="441"/>
    </location>
</feature>
<dbReference type="Pfam" id="PF00015">
    <property type="entry name" value="MCPsignal"/>
    <property type="match status" value="1"/>
</dbReference>
<proteinExistence type="inferred from homology"/>
<dbReference type="PANTHER" id="PTHR32089">
    <property type="entry name" value="METHYL-ACCEPTING CHEMOTAXIS PROTEIN MCPB"/>
    <property type="match status" value="1"/>
</dbReference>
<evidence type="ECO:0000256" key="4">
    <source>
        <dbReference type="ARBA" id="ARBA00029447"/>
    </source>
</evidence>
<keyword evidence="3 5" id="KW-0807">Transducer</keyword>
<dbReference type="Proteomes" id="UP000317369">
    <property type="component" value="Chromosome"/>
</dbReference>
<dbReference type="GO" id="GO:0006935">
    <property type="term" value="P:chemotaxis"/>
    <property type="evidence" value="ECO:0007669"/>
    <property type="project" value="InterPro"/>
</dbReference>
<dbReference type="Pfam" id="PF12729">
    <property type="entry name" value="4HB_MCP_1"/>
    <property type="match status" value="1"/>
</dbReference>
<dbReference type="PROSITE" id="PS50885">
    <property type="entry name" value="HAMP"/>
    <property type="match status" value="1"/>
</dbReference>
<dbReference type="CDD" id="cd11386">
    <property type="entry name" value="MCP_signal"/>
    <property type="match status" value="1"/>
</dbReference>
<keyword evidence="7" id="KW-0812">Transmembrane</keyword>
<keyword evidence="7" id="KW-1133">Transmembrane helix</keyword>
<dbReference type="CDD" id="cd06225">
    <property type="entry name" value="HAMP"/>
    <property type="match status" value="1"/>
</dbReference>
<evidence type="ECO:0000259" key="10">
    <source>
        <dbReference type="PROSITE" id="PS50885"/>
    </source>
</evidence>
<evidence type="ECO:0000256" key="2">
    <source>
        <dbReference type="ARBA" id="ARBA00022519"/>
    </source>
</evidence>
<evidence type="ECO:0000256" key="1">
    <source>
        <dbReference type="ARBA" id="ARBA00004429"/>
    </source>
</evidence>
<sequence>MASFLGVAGLCGFIGAIGYMGLKETTASIGEINDVRLPSVTSLQEVDINATRLMGDLKSLLDMSLTKQERKKIYDNVPVLRKDIKTAWDIYAPLPQTKEESVMWNEFVPKWDLWKNANNKYISLMQEFDSMDIGNPYVLRERMEQFRGDHFELCSNIYSMIKTGKHIQGGDDPTACSLGKWLKSVDIKNPQFAALVDEIHPYHNDYHQGVTELKQALVTTGSKEAEDIYQTTIIANSKNVSNILSKLRKIAEQGQDKVKEARTQFTQQNQVIGDDTIVRLQEILELNTGVAEAAANDGTVAAQRAALITISAVIAGVIIAIILGIFARRLAVKPLETMVDSLKDIAEGEGDLTQRVDQERKDEIGELGRWFNTFVSKIHDTIAEVSNATTDVSGAATEIAASSEQIASRMEEQSQKTTEISSAVEEMSSSVKDVSNRATDASANSVEAGNQAEHGGEVVGRTIDGMNTIAQLVNDSAKSIDTLGSKSEQIGQVIDVINDIADQTNLLALNAAIEAARAGEHGRGFAVVADEVRKLADRTTKATEEIAGSINEIQQETQAAVDQMKSGTESVEEGVTLANEAGDALSSILSGSREVEGMVQSIAAASEEQSAAASEIAGHITAIRSGTEESSEGAKQMAVAANQMSENANQLKALVSQFKLAS</sequence>
<keyword evidence="12" id="KW-1185">Reference proteome</keyword>
<dbReference type="PRINTS" id="PR00260">
    <property type="entry name" value="CHEMTRNSDUCR"/>
</dbReference>
<dbReference type="InterPro" id="IPR003660">
    <property type="entry name" value="HAMP_dom"/>
</dbReference>
<dbReference type="InterPro" id="IPR004089">
    <property type="entry name" value="MCPsignal_dom"/>
</dbReference>
<dbReference type="GO" id="GO:0007165">
    <property type="term" value="P:signal transduction"/>
    <property type="evidence" value="ECO:0007669"/>
    <property type="project" value="UniProtKB-KW"/>
</dbReference>
<evidence type="ECO:0000259" key="9">
    <source>
        <dbReference type="PROSITE" id="PS50192"/>
    </source>
</evidence>
<dbReference type="Pfam" id="PF00672">
    <property type="entry name" value="HAMP"/>
    <property type="match status" value="1"/>
</dbReference>
<comment type="similarity">
    <text evidence="4">Belongs to the methyl-accepting chemotaxis (MCP) protein family.</text>
</comment>
<feature type="domain" description="Methyl-accepting transducer" evidence="8">
    <location>
        <begin position="388"/>
        <end position="624"/>
    </location>
</feature>
<dbReference type="PROSITE" id="PS50111">
    <property type="entry name" value="CHEMOTAXIS_TRANSDUC_2"/>
    <property type="match status" value="1"/>
</dbReference>
<feature type="transmembrane region" description="Helical" evidence="7">
    <location>
        <begin position="305"/>
        <end position="327"/>
    </location>
</feature>
<dbReference type="SUPFAM" id="SSF58104">
    <property type="entry name" value="Methyl-accepting chemotaxis protein (MCP) signaling domain"/>
    <property type="match status" value="1"/>
</dbReference>
<evidence type="ECO:0000259" key="8">
    <source>
        <dbReference type="PROSITE" id="PS50111"/>
    </source>
</evidence>
<comment type="subcellular location">
    <subcellularLocation>
        <location evidence="1">Cell inner membrane</location>
        <topology evidence="1">Multi-pass membrane protein</topology>
    </subcellularLocation>
</comment>
<feature type="region of interest" description="Disordered" evidence="6">
    <location>
        <begin position="411"/>
        <end position="452"/>
    </location>
</feature>
<accession>A0A517YV00</accession>
<evidence type="ECO:0000256" key="7">
    <source>
        <dbReference type="SAM" id="Phobius"/>
    </source>
</evidence>
<protein>
    <submittedName>
        <fullName evidence="11">Methyl-accepting chemotaxis protein PctB</fullName>
    </submittedName>
</protein>
<feature type="domain" description="HAMP" evidence="10">
    <location>
        <begin position="329"/>
        <end position="383"/>
    </location>
</feature>
<dbReference type="PANTHER" id="PTHR32089:SF112">
    <property type="entry name" value="LYSOZYME-LIKE PROTEIN-RELATED"/>
    <property type="match status" value="1"/>
</dbReference>
<name>A0A517YV00_9BACT</name>
<keyword evidence="2" id="KW-1003">Cell membrane</keyword>
<feature type="compositionally biased region" description="Polar residues" evidence="6">
    <location>
        <begin position="415"/>
        <end position="448"/>
    </location>
</feature>
<organism evidence="11 12">
    <name type="scientific">Poriferisphaera corsica</name>
    <dbReference type="NCBI Taxonomy" id="2528020"/>
    <lineage>
        <taxon>Bacteria</taxon>
        <taxon>Pseudomonadati</taxon>
        <taxon>Planctomycetota</taxon>
        <taxon>Phycisphaerae</taxon>
        <taxon>Phycisphaerales</taxon>
        <taxon>Phycisphaeraceae</taxon>
        <taxon>Poriferisphaera</taxon>
    </lineage>
</organism>
<dbReference type="EMBL" id="CP036425">
    <property type="protein sequence ID" value="QDU34051.1"/>
    <property type="molecule type" value="Genomic_DNA"/>
</dbReference>
<dbReference type="PROSITE" id="PS50192">
    <property type="entry name" value="T_SNARE"/>
    <property type="match status" value="1"/>
</dbReference>
<reference evidence="11 12" key="1">
    <citation type="submission" date="2019-02" db="EMBL/GenBank/DDBJ databases">
        <title>Deep-cultivation of Planctomycetes and their phenomic and genomic characterization uncovers novel biology.</title>
        <authorList>
            <person name="Wiegand S."/>
            <person name="Jogler M."/>
            <person name="Boedeker C."/>
            <person name="Pinto D."/>
            <person name="Vollmers J."/>
            <person name="Rivas-Marin E."/>
            <person name="Kohn T."/>
            <person name="Peeters S.H."/>
            <person name="Heuer A."/>
            <person name="Rast P."/>
            <person name="Oberbeckmann S."/>
            <person name="Bunk B."/>
            <person name="Jeske O."/>
            <person name="Meyerdierks A."/>
            <person name="Storesund J.E."/>
            <person name="Kallscheuer N."/>
            <person name="Luecker S."/>
            <person name="Lage O.M."/>
            <person name="Pohl T."/>
            <person name="Merkel B.J."/>
            <person name="Hornburger P."/>
            <person name="Mueller R.-W."/>
            <person name="Bruemmer F."/>
            <person name="Labrenz M."/>
            <person name="Spormann A.M."/>
            <person name="Op den Camp H."/>
            <person name="Overmann J."/>
            <person name="Amann R."/>
            <person name="Jetten M.S.M."/>
            <person name="Mascher T."/>
            <person name="Medema M.H."/>
            <person name="Devos D.P."/>
            <person name="Kaster A.-K."/>
            <person name="Ovreas L."/>
            <person name="Rohde M."/>
            <person name="Galperin M.Y."/>
            <person name="Jogler C."/>
        </authorList>
    </citation>
    <scope>NUCLEOTIDE SEQUENCE [LARGE SCALE GENOMIC DNA]</scope>
    <source>
        <strain evidence="11 12">KS4</strain>
    </source>
</reference>
<dbReference type="GO" id="GO:0005886">
    <property type="term" value="C:plasma membrane"/>
    <property type="evidence" value="ECO:0007669"/>
    <property type="project" value="UniProtKB-SubCell"/>
</dbReference>
<dbReference type="Gene3D" id="1.10.287.950">
    <property type="entry name" value="Methyl-accepting chemotaxis protein"/>
    <property type="match status" value="1"/>
</dbReference>
<dbReference type="FunFam" id="1.10.287.950:FF:000001">
    <property type="entry name" value="Methyl-accepting chemotaxis sensory transducer"/>
    <property type="match status" value="1"/>
</dbReference>
<dbReference type="AlphaFoldDB" id="A0A517YV00"/>
<dbReference type="InterPro" id="IPR004090">
    <property type="entry name" value="Chemotax_Me-accpt_rcpt"/>
</dbReference>